<name>A0A388KPQ8_CHABU</name>
<evidence type="ECO:0000256" key="3">
    <source>
        <dbReference type="ARBA" id="ARBA00006958"/>
    </source>
</evidence>
<keyword evidence="5" id="KW-0479">Metal-binding</keyword>
<comment type="caution">
    <text evidence="10">The sequence shown here is derived from an EMBL/GenBank/DDBJ whole genome shotgun (WGS) entry which is preliminary data.</text>
</comment>
<evidence type="ECO:0000256" key="1">
    <source>
        <dbReference type="ARBA" id="ARBA00001968"/>
    </source>
</evidence>
<evidence type="ECO:0000259" key="9">
    <source>
        <dbReference type="Pfam" id="PF13359"/>
    </source>
</evidence>
<dbReference type="GO" id="GO:0016787">
    <property type="term" value="F:hydrolase activity"/>
    <property type="evidence" value="ECO:0007669"/>
    <property type="project" value="UniProtKB-KW"/>
</dbReference>
<dbReference type="InterPro" id="IPR027806">
    <property type="entry name" value="HARBI1_dom"/>
</dbReference>
<dbReference type="PANTHER" id="PTHR22930">
    <property type="match status" value="1"/>
</dbReference>
<feature type="region of interest" description="Disordered" evidence="8">
    <location>
        <begin position="442"/>
        <end position="514"/>
    </location>
</feature>
<dbReference type="OrthoDB" id="1226899at2759"/>
<evidence type="ECO:0000256" key="2">
    <source>
        <dbReference type="ARBA" id="ARBA00004123"/>
    </source>
</evidence>
<keyword evidence="7" id="KW-0539">Nucleus</keyword>
<reference evidence="10 11" key="1">
    <citation type="journal article" date="2018" name="Cell">
        <title>The Chara Genome: Secondary Complexity and Implications for Plant Terrestrialization.</title>
        <authorList>
            <person name="Nishiyama T."/>
            <person name="Sakayama H."/>
            <person name="Vries J.D."/>
            <person name="Buschmann H."/>
            <person name="Saint-Marcoux D."/>
            <person name="Ullrich K.K."/>
            <person name="Haas F.B."/>
            <person name="Vanderstraeten L."/>
            <person name="Becker D."/>
            <person name="Lang D."/>
            <person name="Vosolsobe S."/>
            <person name="Rombauts S."/>
            <person name="Wilhelmsson P.K.I."/>
            <person name="Janitza P."/>
            <person name="Kern R."/>
            <person name="Heyl A."/>
            <person name="Rumpler F."/>
            <person name="Villalobos L.I.A.C."/>
            <person name="Clay J.M."/>
            <person name="Skokan R."/>
            <person name="Toyoda A."/>
            <person name="Suzuki Y."/>
            <person name="Kagoshima H."/>
            <person name="Schijlen E."/>
            <person name="Tajeshwar N."/>
            <person name="Catarino B."/>
            <person name="Hetherington A.J."/>
            <person name="Saltykova A."/>
            <person name="Bonnot C."/>
            <person name="Breuninger H."/>
            <person name="Symeonidi A."/>
            <person name="Radhakrishnan G.V."/>
            <person name="Van Nieuwerburgh F."/>
            <person name="Deforce D."/>
            <person name="Chang C."/>
            <person name="Karol K.G."/>
            <person name="Hedrich R."/>
            <person name="Ulvskov P."/>
            <person name="Glockner G."/>
            <person name="Delwiche C.F."/>
            <person name="Petrasek J."/>
            <person name="Van de Peer Y."/>
            <person name="Friml J."/>
            <person name="Beilby M."/>
            <person name="Dolan L."/>
            <person name="Kohara Y."/>
            <person name="Sugano S."/>
            <person name="Fujiyama A."/>
            <person name="Delaux P.-M."/>
            <person name="Quint M."/>
            <person name="TheiBen G."/>
            <person name="Hagemann M."/>
            <person name="Harholt J."/>
            <person name="Dunand C."/>
            <person name="Zachgo S."/>
            <person name="Langdale J."/>
            <person name="Maumus F."/>
            <person name="Straeten D.V.D."/>
            <person name="Gould S.B."/>
            <person name="Rensing S.A."/>
        </authorList>
    </citation>
    <scope>NUCLEOTIDE SEQUENCE [LARGE SCALE GENOMIC DNA]</scope>
    <source>
        <strain evidence="10 11">S276</strain>
    </source>
</reference>
<dbReference type="AlphaFoldDB" id="A0A388KPQ8"/>
<evidence type="ECO:0000256" key="6">
    <source>
        <dbReference type="ARBA" id="ARBA00022801"/>
    </source>
</evidence>
<sequence>MSLSSATYPCVVEGERLCAIVKPMDSGVEDVGDWAARGVVGDNEVDNNDNLFMVVFIVIQLVMQRNRATLAVLNAAASSCSAAHPEMGEVLLLLARGFLHSVSLVSAAMDSVNKRWRRRSRSMWVLDRHGGTWKDLQKVGEAHDKVFVRFCRLPQPLFYEVAQRIAPHIQRKLTNWRQLIPVAQKFACALIRWATGGYYRQTSHEMGMGLASELRSNEDVADALIKEYGHLIRFPEGRRLQEVMDAFDKKGFPGCVSAIDGTHLYIEKPKNERAECYYDRTRQFSLMAQVVCDHECQIQDVFAGCPGSVHDSRVVRISHMYKDAQDGRGIFHGGTSFLHDGTPVRGYVIGYAGYPLLPWLMTPVGGDERTPQEVNFDDCHTLARSCNERTFALLKGVWRNFLRRQIDNMKTIMKEFMVVCILHNMMVDMRIDVDLDDLDSDDDDDQANSGNFRCRRRPRVHQAVQQPRKNRRDDTYGSAEGRAAKARLISHDNHHVRVYGRPPANPWRQARAAP</sequence>
<dbReference type="Pfam" id="PF13359">
    <property type="entry name" value="DDE_Tnp_4"/>
    <property type="match status" value="1"/>
</dbReference>
<dbReference type="GO" id="GO:0046872">
    <property type="term" value="F:metal ion binding"/>
    <property type="evidence" value="ECO:0007669"/>
    <property type="project" value="UniProtKB-KW"/>
</dbReference>
<evidence type="ECO:0000313" key="11">
    <source>
        <dbReference type="Proteomes" id="UP000265515"/>
    </source>
</evidence>
<evidence type="ECO:0000256" key="5">
    <source>
        <dbReference type="ARBA" id="ARBA00022723"/>
    </source>
</evidence>
<proteinExistence type="inferred from homology"/>
<dbReference type="Proteomes" id="UP000265515">
    <property type="component" value="Unassembled WGS sequence"/>
</dbReference>
<gene>
    <name evidence="10" type="ORF">CBR_g10927</name>
</gene>
<organism evidence="10 11">
    <name type="scientific">Chara braunii</name>
    <name type="common">Braun's stonewort</name>
    <dbReference type="NCBI Taxonomy" id="69332"/>
    <lineage>
        <taxon>Eukaryota</taxon>
        <taxon>Viridiplantae</taxon>
        <taxon>Streptophyta</taxon>
        <taxon>Charophyceae</taxon>
        <taxon>Charales</taxon>
        <taxon>Characeae</taxon>
        <taxon>Chara</taxon>
    </lineage>
</organism>
<dbReference type="GO" id="GO:0004518">
    <property type="term" value="F:nuclease activity"/>
    <property type="evidence" value="ECO:0007669"/>
    <property type="project" value="UniProtKB-KW"/>
</dbReference>
<dbReference type="InterPro" id="IPR045249">
    <property type="entry name" value="HARBI1-like"/>
</dbReference>
<dbReference type="EMBL" id="BFEA01000156">
    <property type="protein sequence ID" value="GBG71988.1"/>
    <property type="molecule type" value="Genomic_DNA"/>
</dbReference>
<evidence type="ECO:0000256" key="7">
    <source>
        <dbReference type="ARBA" id="ARBA00023242"/>
    </source>
</evidence>
<evidence type="ECO:0000313" key="10">
    <source>
        <dbReference type="EMBL" id="GBG71988.1"/>
    </source>
</evidence>
<dbReference type="Gramene" id="GBG71988">
    <property type="protein sequence ID" value="GBG71988"/>
    <property type="gene ID" value="CBR_g10927"/>
</dbReference>
<keyword evidence="11" id="KW-1185">Reference proteome</keyword>
<accession>A0A388KPQ8</accession>
<protein>
    <recommendedName>
        <fullName evidence="9">DDE Tnp4 domain-containing protein</fullName>
    </recommendedName>
</protein>
<comment type="subcellular location">
    <subcellularLocation>
        <location evidence="2">Nucleus</location>
    </subcellularLocation>
</comment>
<evidence type="ECO:0000256" key="8">
    <source>
        <dbReference type="SAM" id="MobiDB-lite"/>
    </source>
</evidence>
<comment type="cofactor">
    <cofactor evidence="1">
        <name>a divalent metal cation</name>
        <dbReference type="ChEBI" id="CHEBI:60240"/>
    </cofactor>
</comment>
<feature type="domain" description="DDE Tnp4" evidence="9">
    <location>
        <begin position="259"/>
        <end position="424"/>
    </location>
</feature>
<keyword evidence="4" id="KW-0540">Nuclease</keyword>
<keyword evidence="6" id="KW-0378">Hydrolase</keyword>
<comment type="similarity">
    <text evidence="3">Belongs to the HARBI1 family.</text>
</comment>
<dbReference type="PANTHER" id="PTHR22930:SF276">
    <property type="entry name" value="KRAB DOMAIN-CONTAINING PROTEIN"/>
    <property type="match status" value="1"/>
</dbReference>
<dbReference type="GO" id="GO:0005634">
    <property type="term" value="C:nucleus"/>
    <property type="evidence" value="ECO:0007669"/>
    <property type="project" value="UniProtKB-SubCell"/>
</dbReference>
<evidence type="ECO:0000256" key="4">
    <source>
        <dbReference type="ARBA" id="ARBA00022722"/>
    </source>
</evidence>